<dbReference type="SUPFAM" id="SSF48726">
    <property type="entry name" value="Immunoglobulin"/>
    <property type="match status" value="1"/>
</dbReference>
<dbReference type="InterPro" id="IPR013783">
    <property type="entry name" value="Ig-like_fold"/>
</dbReference>
<dbReference type="Proteomes" id="UP000472263">
    <property type="component" value="Chromosome 22"/>
</dbReference>
<dbReference type="InterPro" id="IPR050413">
    <property type="entry name" value="TCR_beta_variable"/>
</dbReference>
<evidence type="ECO:0000259" key="3">
    <source>
        <dbReference type="PROSITE" id="PS50835"/>
    </source>
</evidence>
<protein>
    <recommendedName>
        <fullName evidence="3">Ig-like domain-containing protein</fullName>
    </recommendedName>
</protein>
<dbReference type="Gene3D" id="2.60.40.10">
    <property type="entry name" value="Immunoglobulins"/>
    <property type="match status" value="1"/>
</dbReference>
<dbReference type="Ensembl" id="ENSMMDT00005027618.1">
    <property type="protein sequence ID" value="ENSMMDP00005027047.1"/>
    <property type="gene ID" value="ENSMMDG00005012908.1"/>
</dbReference>
<dbReference type="Pfam" id="PF07686">
    <property type="entry name" value="V-set"/>
    <property type="match status" value="1"/>
</dbReference>
<dbReference type="GO" id="GO:0005886">
    <property type="term" value="C:plasma membrane"/>
    <property type="evidence" value="ECO:0007669"/>
    <property type="project" value="TreeGrafter"/>
</dbReference>
<evidence type="ECO:0000313" key="4">
    <source>
        <dbReference type="Ensembl" id="ENSMMDP00005027047.1"/>
    </source>
</evidence>
<dbReference type="PROSITE" id="PS50835">
    <property type="entry name" value="IG_LIKE"/>
    <property type="match status" value="1"/>
</dbReference>
<name>A0A667YGU2_9TELE</name>
<evidence type="ECO:0000256" key="2">
    <source>
        <dbReference type="ARBA" id="ARBA00022859"/>
    </source>
</evidence>
<dbReference type="InParanoid" id="A0A667YGU2"/>
<reference evidence="4" key="2">
    <citation type="submission" date="2025-08" db="UniProtKB">
        <authorList>
            <consortium name="Ensembl"/>
        </authorList>
    </citation>
    <scope>IDENTIFICATION</scope>
</reference>
<dbReference type="InterPro" id="IPR036179">
    <property type="entry name" value="Ig-like_dom_sf"/>
</dbReference>
<keyword evidence="5" id="KW-1185">Reference proteome</keyword>
<sequence length="108" mass="11953">TYGSDVTQTPTLWKNVGDNATIDCSHTKGTGYSQMYWYRQLQGEGMKQIVLSPTYGKPEYEPNSKIEKFPVTKPDAASGTLTVKDLVAEDKALYFCAVSQPHSDTVNL</sequence>
<organism evidence="4 5">
    <name type="scientific">Myripristis murdjan</name>
    <name type="common">pinecone soldierfish</name>
    <dbReference type="NCBI Taxonomy" id="586833"/>
    <lineage>
        <taxon>Eukaryota</taxon>
        <taxon>Metazoa</taxon>
        <taxon>Chordata</taxon>
        <taxon>Craniata</taxon>
        <taxon>Vertebrata</taxon>
        <taxon>Euteleostomi</taxon>
        <taxon>Actinopterygii</taxon>
        <taxon>Neopterygii</taxon>
        <taxon>Teleostei</taxon>
        <taxon>Neoteleostei</taxon>
        <taxon>Acanthomorphata</taxon>
        <taxon>Holocentriformes</taxon>
        <taxon>Holocentridae</taxon>
        <taxon>Myripristis</taxon>
    </lineage>
</organism>
<dbReference type="PANTHER" id="PTHR23268">
    <property type="entry name" value="T-CELL RECEPTOR BETA CHAIN"/>
    <property type="match status" value="1"/>
</dbReference>
<feature type="domain" description="Ig-like" evidence="3">
    <location>
        <begin position="17"/>
        <end position="107"/>
    </location>
</feature>
<keyword evidence="2" id="KW-0391">Immunity</keyword>
<dbReference type="PANTHER" id="PTHR23268:SF102">
    <property type="entry name" value="IMMUNOGLOBULIN V-SET DOMAIN-CONTAINING PROTEIN"/>
    <property type="match status" value="1"/>
</dbReference>
<dbReference type="SMART" id="SM00409">
    <property type="entry name" value="IG"/>
    <property type="match status" value="1"/>
</dbReference>
<dbReference type="GeneTree" id="ENSGT00940000177378"/>
<dbReference type="InterPro" id="IPR003599">
    <property type="entry name" value="Ig_sub"/>
</dbReference>
<evidence type="ECO:0000313" key="5">
    <source>
        <dbReference type="Proteomes" id="UP000472263"/>
    </source>
</evidence>
<accession>A0A667YGU2</accession>
<dbReference type="GO" id="GO:0002376">
    <property type="term" value="P:immune system process"/>
    <property type="evidence" value="ECO:0007669"/>
    <property type="project" value="UniProtKB-KW"/>
</dbReference>
<dbReference type="AlphaFoldDB" id="A0A667YGU2"/>
<dbReference type="InterPro" id="IPR007110">
    <property type="entry name" value="Ig-like_dom"/>
</dbReference>
<proteinExistence type="predicted"/>
<keyword evidence="1" id="KW-0732">Signal</keyword>
<dbReference type="GO" id="GO:0007166">
    <property type="term" value="P:cell surface receptor signaling pathway"/>
    <property type="evidence" value="ECO:0007669"/>
    <property type="project" value="TreeGrafter"/>
</dbReference>
<reference evidence="4" key="3">
    <citation type="submission" date="2025-09" db="UniProtKB">
        <authorList>
            <consortium name="Ensembl"/>
        </authorList>
    </citation>
    <scope>IDENTIFICATION</scope>
</reference>
<dbReference type="SMART" id="SM00406">
    <property type="entry name" value="IGv"/>
    <property type="match status" value="1"/>
</dbReference>
<reference evidence="4" key="1">
    <citation type="submission" date="2019-06" db="EMBL/GenBank/DDBJ databases">
        <authorList>
            <consortium name="Wellcome Sanger Institute Data Sharing"/>
        </authorList>
    </citation>
    <scope>NUCLEOTIDE SEQUENCE [LARGE SCALE GENOMIC DNA]</scope>
</reference>
<evidence type="ECO:0000256" key="1">
    <source>
        <dbReference type="ARBA" id="ARBA00022729"/>
    </source>
</evidence>
<dbReference type="InterPro" id="IPR013106">
    <property type="entry name" value="Ig_V-set"/>
</dbReference>